<evidence type="ECO:0000313" key="4">
    <source>
        <dbReference type="Proteomes" id="UP000799537"/>
    </source>
</evidence>
<protein>
    <submittedName>
        <fullName evidence="3">Uncharacterized protein</fullName>
    </submittedName>
</protein>
<name>A0A6A6CS66_ZASCE</name>
<proteinExistence type="predicted"/>
<evidence type="ECO:0000313" key="3">
    <source>
        <dbReference type="EMBL" id="KAF2169931.1"/>
    </source>
</evidence>
<reference evidence="3" key="1">
    <citation type="journal article" date="2020" name="Stud. Mycol.">
        <title>101 Dothideomycetes genomes: a test case for predicting lifestyles and emergence of pathogens.</title>
        <authorList>
            <person name="Haridas S."/>
            <person name="Albert R."/>
            <person name="Binder M."/>
            <person name="Bloem J."/>
            <person name="Labutti K."/>
            <person name="Salamov A."/>
            <person name="Andreopoulos B."/>
            <person name="Baker S."/>
            <person name="Barry K."/>
            <person name="Bills G."/>
            <person name="Bluhm B."/>
            <person name="Cannon C."/>
            <person name="Castanera R."/>
            <person name="Culley D."/>
            <person name="Daum C."/>
            <person name="Ezra D."/>
            <person name="Gonzalez J."/>
            <person name="Henrissat B."/>
            <person name="Kuo A."/>
            <person name="Liang C."/>
            <person name="Lipzen A."/>
            <person name="Lutzoni F."/>
            <person name="Magnuson J."/>
            <person name="Mondo S."/>
            <person name="Nolan M."/>
            <person name="Ohm R."/>
            <person name="Pangilinan J."/>
            <person name="Park H.-J."/>
            <person name="Ramirez L."/>
            <person name="Alfaro M."/>
            <person name="Sun H."/>
            <person name="Tritt A."/>
            <person name="Yoshinaga Y."/>
            <person name="Zwiers L.-H."/>
            <person name="Turgeon B."/>
            <person name="Goodwin S."/>
            <person name="Spatafora J."/>
            <person name="Crous P."/>
            <person name="Grigoriev I."/>
        </authorList>
    </citation>
    <scope>NUCLEOTIDE SEQUENCE</scope>
    <source>
        <strain evidence="3">ATCC 36951</strain>
    </source>
</reference>
<organism evidence="3 4">
    <name type="scientific">Zasmidium cellare ATCC 36951</name>
    <dbReference type="NCBI Taxonomy" id="1080233"/>
    <lineage>
        <taxon>Eukaryota</taxon>
        <taxon>Fungi</taxon>
        <taxon>Dikarya</taxon>
        <taxon>Ascomycota</taxon>
        <taxon>Pezizomycotina</taxon>
        <taxon>Dothideomycetes</taxon>
        <taxon>Dothideomycetidae</taxon>
        <taxon>Mycosphaerellales</taxon>
        <taxon>Mycosphaerellaceae</taxon>
        <taxon>Zasmidium</taxon>
    </lineage>
</organism>
<evidence type="ECO:0000256" key="2">
    <source>
        <dbReference type="SAM" id="SignalP"/>
    </source>
</evidence>
<evidence type="ECO:0000256" key="1">
    <source>
        <dbReference type="SAM" id="MobiDB-lite"/>
    </source>
</evidence>
<dbReference type="GeneID" id="54565157"/>
<gene>
    <name evidence="3" type="ORF">M409DRAFT_51722</name>
</gene>
<feature type="region of interest" description="Disordered" evidence="1">
    <location>
        <begin position="111"/>
        <end position="141"/>
    </location>
</feature>
<feature type="chain" id="PRO_5025510070" evidence="2">
    <location>
        <begin position="19"/>
        <end position="141"/>
    </location>
</feature>
<accession>A0A6A6CS66</accession>
<feature type="signal peptide" evidence="2">
    <location>
        <begin position="1"/>
        <end position="18"/>
    </location>
</feature>
<dbReference type="RefSeq" id="XP_033670820.1">
    <property type="nucleotide sequence ID" value="XM_033811885.1"/>
</dbReference>
<dbReference type="Proteomes" id="UP000799537">
    <property type="component" value="Unassembled WGS sequence"/>
</dbReference>
<keyword evidence="2" id="KW-0732">Signal</keyword>
<keyword evidence="4" id="KW-1185">Reference proteome</keyword>
<dbReference type="EMBL" id="ML993586">
    <property type="protein sequence ID" value="KAF2169931.1"/>
    <property type="molecule type" value="Genomic_DNA"/>
</dbReference>
<sequence length="141" mass="14821">MKPSTLLPLLPLASLTTADTPCSLTKNPGILNAIGKFCQNQGLVVPSAYAGKGMGGAYDGGSVQISGTPPQWVPQEYCMAQFRGMCGNGRRERRFGRGGCQTWKIHYPTERKAGWGGKKMGGQPAPGKPKGGGPESVTVNL</sequence>
<dbReference type="AlphaFoldDB" id="A0A6A6CS66"/>